<accession>A0A813E4Y6</accession>
<dbReference type="OrthoDB" id="438579at2759"/>
<keyword evidence="2" id="KW-1185">Reference proteome</keyword>
<dbReference type="Proteomes" id="UP000654075">
    <property type="component" value="Unassembled WGS sequence"/>
</dbReference>
<comment type="caution">
    <text evidence="1">The sequence shown here is derived from an EMBL/GenBank/DDBJ whole genome shotgun (WGS) entry which is preliminary data.</text>
</comment>
<name>A0A813E4Y6_POLGL</name>
<sequence length="423" mass="45449">MRAKKDLQSLTLRVQAAAAKSSLALQAVNKACKTIVDGKYALASAALRKEISEKGLTVEKLFSELAGKGKDRISEQAFCKHLTSAESLGVNAQQAMLICRRIELDGIGKRRFASFVQLYFIVTKAIAVTSEFDISKAKTLRKVDLQEVIEVLEGPLTDEKLGLTRIRGKSLLDSAEGWITVKGNQGTPFLKETEKPFYTVAGTDEVPLSANATKTVAGSTPLRSLKLGEVMELIEGPKKESFANGLRARGKASSDGIMGWFTVRDKLGETFAEADLKLYTCVSAVAMTSALEIKSDIVKKLSVGDTLTLEEGPAEEPSAGVSRIKGKTSKDGVVGWITVKGNAGTVFAENIAKQYTVLRAMPLQKALGSAASPTLRQLEVGEVLQVLEGPKDEVHQPELRAKVRVVSDGTEGWVTIKGAQVVP</sequence>
<gene>
    <name evidence="1" type="ORF">PGLA1383_LOCUS14620</name>
</gene>
<proteinExistence type="predicted"/>
<reference evidence="1" key="1">
    <citation type="submission" date="2021-02" db="EMBL/GenBank/DDBJ databases">
        <authorList>
            <person name="Dougan E. K."/>
            <person name="Rhodes N."/>
            <person name="Thang M."/>
            <person name="Chan C."/>
        </authorList>
    </citation>
    <scope>NUCLEOTIDE SEQUENCE</scope>
</reference>
<evidence type="ECO:0000313" key="2">
    <source>
        <dbReference type="Proteomes" id="UP000654075"/>
    </source>
</evidence>
<evidence type="ECO:0000313" key="1">
    <source>
        <dbReference type="EMBL" id="CAE8596151.1"/>
    </source>
</evidence>
<dbReference type="EMBL" id="CAJNNV010008379">
    <property type="protein sequence ID" value="CAE8596151.1"/>
    <property type="molecule type" value="Genomic_DNA"/>
</dbReference>
<protein>
    <submittedName>
        <fullName evidence="1">Uncharacterized protein</fullName>
    </submittedName>
</protein>
<dbReference type="AlphaFoldDB" id="A0A813E4Y6"/>
<organism evidence="1 2">
    <name type="scientific">Polarella glacialis</name>
    <name type="common">Dinoflagellate</name>
    <dbReference type="NCBI Taxonomy" id="89957"/>
    <lineage>
        <taxon>Eukaryota</taxon>
        <taxon>Sar</taxon>
        <taxon>Alveolata</taxon>
        <taxon>Dinophyceae</taxon>
        <taxon>Suessiales</taxon>
        <taxon>Suessiaceae</taxon>
        <taxon>Polarella</taxon>
    </lineage>
</organism>